<dbReference type="EMBL" id="ML000709">
    <property type="protein sequence ID" value="RKO83904.1"/>
    <property type="molecule type" value="Genomic_DNA"/>
</dbReference>
<reference evidence="4" key="1">
    <citation type="journal article" date="2018" name="Nat. Microbiol.">
        <title>Leveraging single-cell genomics to expand the fungal tree of life.</title>
        <authorList>
            <person name="Ahrendt S.R."/>
            <person name="Quandt C.A."/>
            <person name="Ciobanu D."/>
            <person name="Clum A."/>
            <person name="Salamov A."/>
            <person name="Andreopoulos B."/>
            <person name="Cheng J.F."/>
            <person name="Woyke T."/>
            <person name="Pelin A."/>
            <person name="Henrissat B."/>
            <person name="Reynolds N.K."/>
            <person name="Benny G.L."/>
            <person name="Smith M.E."/>
            <person name="James T.Y."/>
            <person name="Grigoriev I.V."/>
        </authorList>
    </citation>
    <scope>NUCLEOTIDE SEQUENCE [LARGE SCALE GENOMIC DNA]</scope>
</reference>
<accession>A0A4P9VW41</accession>
<gene>
    <name evidence="3" type="ORF">BDK51DRAFT_32761</name>
</gene>
<sequence length="174" mass="19067">MLKQTILLGLCVCMTVDAAPRRHRTFNPLVAKAIAPLKNNELDLFYTVDVTIGTGAHATTLSFDLDTGSPTFWFDGSLVHPRSYRNTTQEFSVHYMDGTGVSGHVYCGGVGSSQLQHSGLIGLMRLVENTKLVDASFLKPLNIKSFGIYLSHVKDRKIVGTFSIDGIDPSHVIR</sequence>
<proteinExistence type="predicted"/>
<dbReference type="AlphaFoldDB" id="A0A4P9VW41"/>
<dbReference type="InterPro" id="IPR021109">
    <property type="entry name" value="Peptidase_aspartic_dom_sf"/>
</dbReference>
<feature type="signal peptide" evidence="1">
    <location>
        <begin position="1"/>
        <end position="18"/>
    </location>
</feature>
<feature type="domain" description="Peptidase A1" evidence="2">
    <location>
        <begin position="46"/>
        <end position="174"/>
    </location>
</feature>
<name>A0A4P9VW41_9FUNG</name>
<evidence type="ECO:0000313" key="4">
    <source>
        <dbReference type="Proteomes" id="UP000269721"/>
    </source>
</evidence>
<organism evidence="3 4">
    <name type="scientific">Blyttiomyces helicus</name>
    <dbReference type="NCBI Taxonomy" id="388810"/>
    <lineage>
        <taxon>Eukaryota</taxon>
        <taxon>Fungi</taxon>
        <taxon>Fungi incertae sedis</taxon>
        <taxon>Chytridiomycota</taxon>
        <taxon>Chytridiomycota incertae sedis</taxon>
        <taxon>Chytridiomycetes</taxon>
        <taxon>Chytridiomycetes incertae sedis</taxon>
        <taxon>Blyttiomyces</taxon>
    </lineage>
</organism>
<dbReference type="InterPro" id="IPR033121">
    <property type="entry name" value="PEPTIDASE_A1"/>
</dbReference>
<evidence type="ECO:0000313" key="3">
    <source>
        <dbReference type="EMBL" id="RKO83904.1"/>
    </source>
</evidence>
<evidence type="ECO:0000256" key="1">
    <source>
        <dbReference type="SAM" id="SignalP"/>
    </source>
</evidence>
<keyword evidence="1" id="KW-0732">Signal</keyword>
<evidence type="ECO:0000259" key="2">
    <source>
        <dbReference type="PROSITE" id="PS51767"/>
    </source>
</evidence>
<protein>
    <recommendedName>
        <fullName evidence="2">Peptidase A1 domain-containing protein</fullName>
    </recommendedName>
</protein>
<keyword evidence="4" id="KW-1185">Reference proteome</keyword>
<dbReference type="Proteomes" id="UP000269721">
    <property type="component" value="Unassembled WGS sequence"/>
</dbReference>
<dbReference type="Gene3D" id="2.40.70.10">
    <property type="entry name" value="Acid Proteases"/>
    <property type="match status" value="1"/>
</dbReference>
<dbReference type="PROSITE" id="PS51767">
    <property type="entry name" value="PEPTIDASE_A1"/>
    <property type="match status" value="1"/>
</dbReference>
<dbReference type="SUPFAM" id="SSF50630">
    <property type="entry name" value="Acid proteases"/>
    <property type="match status" value="1"/>
</dbReference>
<feature type="chain" id="PRO_5020853509" description="Peptidase A1 domain-containing protein" evidence="1">
    <location>
        <begin position="19"/>
        <end position="174"/>
    </location>
</feature>